<dbReference type="RefSeq" id="WP_050409040.1">
    <property type="nucleotide sequence ID" value="NZ_JACHXD010000006.1"/>
</dbReference>
<keyword evidence="6" id="KW-1185">Reference proteome</keyword>
<reference evidence="5 6" key="1">
    <citation type="submission" date="2020-08" db="EMBL/GenBank/DDBJ databases">
        <title>Genomic Encyclopedia of Type Strains, Phase III (KMG-III): the genomes of soil and plant-associated and newly described type strains.</title>
        <authorList>
            <person name="Whitman W."/>
        </authorList>
    </citation>
    <scope>NUCLEOTIDE SEQUENCE [LARGE SCALE GENOMIC DNA]</scope>
    <source>
        <strain evidence="5 6">CECT 8897</strain>
    </source>
</reference>
<dbReference type="AlphaFoldDB" id="A0A7W5FU37"/>
<evidence type="ECO:0000259" key="4">
    <source>
        <dbReference type="Pfam" id="PF05433"/>
    </source>
</evidence>
<feature type="chain" id="PRO_5030657032" evidence="3">
    <location>
        <begin position="22"/>
        <end position="139"/>
    </location>
</feature>
<evidence type="ECO:0000313" key="6">
    <source>
        <dbReference type="Proteomes" id="UP000541535"/>
    </source>
</evidence>
<comment type="caution">
    <text evidence="5">The sequence shown here is derived from an EMBL/GenBank/DDBJ whole genome shotgun (WGS) entry which is preliminary data.</text>
</comment>
<keyword evidence="2" id="KW-0472">Membrane</keyword>
<keyword evidence="5" id="KW-0449">Lipoprotein</keyword>
<dbReference type="InterPro" id="IPR051407">
    <property type="entry name" value="Bact_OM_lipoprot/Surf_antigen"/>
</dbReference>
<evidence type="ECO:0000256" key="3">
    <source>
        <dbReference type="SAM" id="SignalP"/>
    </source>
</evidence>
<dbReference type="GO" id="GO:0019867">
    <property type="term" value="C:outer membrane"/>
    <property type="evidence" value="ECO:0007669"/>
    <property type="project" value="InterPro"/>
</dbReference>
<proteinExistence type="predicted"/>
<feature type="domain" description="Glycine zipper 2TM" evidence="4">
    <location>
        <begin position="52"/>
        <end position="92"/>
    </location>
</feature>
<feature type="signal peptide" evidence="3">
    <location>
        <begin position="1"/>
        <end position="21"/>
    </location>
</feature>
<dbReference type="InterPro" id="IPR008816">
    <property type="entry name" value="Gly_zipper_2TM_dom"/>
</dbReference>
<accession>A0A7W5FU37</accession>
<dbReference type="PANTHER" id="PTHR35603:SF2">
    <property type="entry name" value="OUTER MEMBRANE LIPOPROTEIN"/>
    <property type="match status" value="1"/>
</dbReference>
<evidence type="ECO:0000256" key="1">
    <source>
        <dbReference type="ARBA" id="ARBA00004370"/>
    </source>
</evidence>
<dbReference type="Pfam" id="PF05433">
    <property type="entry name" value="Rick_17kDa_Anti"/>
    <property type="match status" value="1"/>
</dbReference>
<keyword evidence="3" id="KW-0732">Signal</keyword>
<dbReference type="EMBL" id="JACHXD010000006">
    <property type="protein sequence ID" value="MBB3119434.1"/>
    <property type="molecule type" value="Genomic_DNA"/>
</dbReference>
<sequence>MNKRSIILPLMLALAAGGAVAQPGKASPKCNECGTVTSVQVTERDGEGGAVGMIAGGVAGALLGNQVGGGTGRKLATVAGAAGGAYAGKQIEGKVNKVKTWNINVRYNNGKTEKFSFDHDPGMLQGDRVKKANNTIVRN</sequence>
<dbReference type="PANTHER" id="PTHR35603">
    <property type="match status" value="1"/>
</dbReference>
<protein>
    <submittedName>
        <fullName evidence="5">Outer membrane lipoprotein SlyB</fullName>
    </submittedName>
</protein>
<evidence type="ECO:0000256" key="2">
    <source>
        <dbReference type="ARBA" id="ARBA00023136"/>
    </source>
</evidence>
<organism evidence="5 6">
    <name type="scientific">Pseudoduganella violacea</name>
    <dbReference type="NCBI Taxonomy" id="1715466"/>
    <lineage>
        <taxon>Bacteria</taxon>
        <taxon>Pseudomonadati</taxon>
        <taxon>Pseudomonadota</taxon>
        <taxon>Betaproteobacteria</taxon>
        <taxon>Burkholderiales</taxon>
        <taxon>Oxalobacteraceae</taxon>
        <taxon>Telluria group</taxon>
        <taxon>Pseudoduganella</taxon>
    </lineage>
</organism>
<dbReference type="Proteomes" id="UP000541535">
    <property type="component" value="Unassembled WGS sequence"/>
</dbReference>
<evidence type="ECO:0000313" key="5">
    <source>
        <dbReference type="EMBL" id="MBB3119434.1"/>
    </source>
</evidence>
<gene>
    <name evidence="5" type="ORF">FHS03_002486</name>
</gene>
<comment type="subcellular location">
    <subcellularLocation>
        <location evidence="1">Membrane</location>
    </subcellularLocation>
</comment>
<name>A0A7W5FU37_9BURK</name>